<comment type="subcellular location">
    <subcellularLocation>
        <location evidence="1">Membrane</location>
        <topology evidence="1">Multi-pass membrane protein</topology>
    </subcellularLocation>
</comment>
<dbReference type="Pfam" id="PF03600">
    <property type="entry name" value="CitMHS"/>
    <property type="match status" value="1"/>
</dbReference>
<dbReference type="InterPro" id="IPR051475">
    <property type="entry name" value="Diverse_Ion_Transporter"/>
</dbReference>
<feature type="transmembrane region" description="Helical" evidence="6">
    <location>
        <begin position="354"/>
        <end position="375"/>
    </location>
</feature>
<feature type="transmembrane region" description="Helical" evidence="6">
    <location>
        <begin position="253"/>
        <end position="270"/>
    </location>
</feature>
<evidence type="ECO:0000259" key="7">
    <source>
        <dbReference type="Pfam" id="PF03600"/>
    </source>
</evidence>
<keyword evidence="5 6" id="KW-0472">Membrane</keyword>
<keyword evidence="9" id="KW-1185">Reference proteome</keyword>
<dbReference type="RefSeq" id="WP_347608189.1">
    <property type="nucleotide sequence ID" value="NZ_JBDPZC010000002.1"/>
</dbReference>
<evidence type="ECO:0000313" key="9">
    <source>
        <dbReference type="Proteomes" id="UP001462640"/>
    </source>
</evidence>
<reference evidence="8 9" key="1">
    <citation type="submission" date="2024-05" db="EMBL/GenBank/DDBJ databases">
        <title>Roseateles sp. 2.12 16S ribosomal RNA gene Genome sequencing and assembly.</title>
        <authorList>
            <person name="Woo H."/>
        </authorList>
    </citation>
    <scope>NUCLEOTIDE SEQUENCE [LARGE SCALE GENOMIC DNA]</scope>
    <source>
        <strain evidence="8 9">2.12</strain>
    </source>
</reference>
<dbReference type="Proteomes" id="UP001462640">
    <property type="component" value="Unassembled WGS sequence"/>
</dbReference>
<sequence length="376" mass="40983">MPVHPVKAAFVRVAEGLRRDQFFLVLLGALFLFSVFGPDRIARYPSLVDWPTLAAMTGLLLLTKGLELSGALHRLGRTLIEWMRTERAAALCLVLVAAMLSTVLTNDVALFVVVPLTLSISKLTGMPSTKLIVFEALAVNVGSTLTPIGNPQNIFLWQMSRMSFGDFVWHQLPLVAAMLAALLLLTAFAFGTRSFEIQDHEARPLDRPLLAVSLLLYVPFLIATDLHLAGWAALALLLMFAISRPRVLADLDWGLLLVFALMFVDLRLLAGLDVVKQLMLGLGLQDPAHLYLAGIGTSQLLSNVPAAIALAEFSKDWGVLLYGVNVGGFGWMVGSLANLIALRMSGDRRAWIIFHLYAVPALLAAAAMGYVLLFLR</sequence>
<feature type="domain" description="Citrate transporter-like" evidence="7">
    <location>
        <begin position="15"/>
        <end position="311"/>
    </location>
</feature>
<evidence type="ECO:0000256" key="2">
    <source>
        <dbReference type="ARBA" id="ARBA00022448"/>
    </source>
</evidence>
<dbReference type="PANTHER" id="PTHR43568">
    <property type="entry name" value="P PROTEIN"/>
    <property type="match status" value="1"/>
</dbReference>
<feature type="transmembrane region" description="Helical" evidence="6">
    <location>
        <begin position="210"/>
        <end position="241"/>
    </location>
</feature>
<gene>
    <name evidence="8" type="ORF">ABDJ40_07335</name>
</gene>
<feature type="transmembrane region" description="Helical" evidence="6">
    <location>
        <begin position="88"/>
        <end position="118"/>
    </location>
</feature>
<dbReference type="PANTHER" id="PTHR43568:SF1">
    <property type="entry name" value="P PROTEIN"/>
    <property type="match status" value="1"/>
</dbReference>
<name>A0ABV0GBZ8_9BURK</name>
<keyword evidence="2" id="KW-0813">Transport</keyword>
<proteinExistence type="predicted"/>
<dbReference type="EMBL" id="JBDPZC010000002">
    <property type="protein sequence ID" value="MEO3712579.1"/>
    <property type="molecule type" value="Genomic_DNA"/>
</dbReference>
<accession>A0ABV0GBZ8</accession>
<evidence type="ECO:0000256" key="3">
    <source>
        <dbReference type="ARBA" id="ARBA00022692"/>
    </source>
</evidence>
<protein>
    <submittedName>
        <fullName evidence="8">SLC13 family permease</fullName>
    </submittedName>
</protein>
<organism evidence="8 9">
    <name type="scientific">Roseateles flavus</name>
    <dbReference type="NCBI Taxonomy" id="3149041"/>
    <lineage>
        <taxon>Bacteria</taxon>
        <taxon>Pseudomonadati</taxon>
        <taxon>Pseudomonadota</taxon>
        <taxon>Betaproteobacteria</taxon>
        <taxon>Burkholderiales</taxon>
        <taxon>Sphaerotilaceae</taxon>
        <taxon>Roseateles</taxon>
    </lineage>
</organism>
<feature type="transmembrane region" description="Helical" evidence="6">
    <location>
        <begin position="167"/>
        <end position="190"/>
    </location>
</feature>
<feature type="transmembrane region" description="Helical" evidence="6">
    <location>
        <begin position="290"/>
        <end position="311"/>
    </location>
</feature>
<feature type="transmembrane region" description="Helical" evidence="6">
    <location>
        <begin position="21"/>
        <end position="38"/>
    </location>
</feature>
<feature type="transmembrane region" description="Helical" evidence="6">
    <location>
        <begin position="317"/>
        <end position="342"/>
    </location>
</feature>
<dbReference type="InterPro" id="IPR004680">
    <property type="entry name" value="Cit_transptr-like_dom"/>
</dbReference>
<evidence type="ECO:0000256" key="4">
    <source>
        <dbReference type="ARBA" id="ARBA00022989"/>
    </source>
</evidence>
<evidence type="ECO:0000313" key="8">
    <source>
        <dbReference type="EMBL" id="MEO3712579.1"/>
    </source>
</evidence>
<feature type="transmembrane region" description="Helical" evidence="6">
    <location>
        <begin position="50"/>
        <end position="67"/>
    </location>
</feature>
<comment type="caution">
    <text evidence="8">The sequence shown here is derived from an EMBL/GenBank/DDBJ whole genome shotgun (WGS) entry which is preliminary data.</text>
</comment>
<evidence type="ECO:0000256" key="5">
    <source>
        <dbReference type="ARBA" id="ARBA00023136"/>
    </source>
</evidence>
<evidence type="ECO:0000256" key="1">
    <source>
        <dbReference type="ARBA" id="ARBA00004141"/>
    </source>
</evidence>
<keyword evidence="4 6" id="KW-1133">Transmembrane helix</keyword>
<evidence type="ECO:0000256" key="6">
    <source>
        <dbReference type="SAM" id="Phobius"/>
    </source>
</evidence>
<keyword evidence="3 6" id="KW-0812">Transmembrane</keyword>